<evidence type="ECO:0000313" key="4">
    <source>
        <dbReference type="Proteomes" id="UP000574317"/>
    </source>
</evidence>
<sequence length="378" mass="40503">MSLRGGQHAVRLPQQHAVGLGEERVGAGGTQDAHESHRNGAEGHKEQLRQELIPGAARESDEVRLAEDTGDGTSDVRADDEDQHPPGAAPLGLLNAGDSDDGGSDAAGDDGEGNLVFLRRHPDERQTQRPEDDGGGEVSRIHLPVGKRRVKVPERKQQRSEERPGPLASLPDLRRVPDGQGHDALHEREQHANAGKADAGTDKDAGHAKGYTGIRGESHGPWRCQGVFLLMIPIAKSLAGTTPSSGEREGSGSAGSILHRHADARQSSLGSNGDWAQGESCRVRLITYPASSTPAHDGAAGEIRAGERTDYGSLALLYREPSDKRYLQADQNGSWKDVPCFGATIVLNIGDALEFWMAERLRSTVHYVALTLEQEAKT</sequence>
<reference evidence="3 4" key="1">
    <citation type="submission" date="2020-05" db="EMBL/GenBank/DDBJ databases">
        <title>Identification and distribution of gene clusters putatively required for synthesis of sphingolipid metabolism inhibitors in phylogenetically diverse species of the filamentous fungus Fusarium.</title>
        <authorList>
            <person name="Kim H.-S."/>
            <person name="Busman M."/>
            <person name="Brown D.W."/>
            <person name="Divon H."/>
            <person name="Uhlig S."/>
            <person name="Proctor R.H."/>
        </authorList>
    </citation>
    <scope>NUCLEOTIDE SEQUENCE [LARGE SCALE GENOMIC DNA]</scope>
    <source>
        <strain evidence="3 4">NRRL 25196</strain>
    </source>
</reference>
<evidence type="ECO:0000256" key="1">
    <source>
        <dbReference type="SAM" id="MobiDB-lite"/>
    </source>
</evidence>
<protein>
    <submittedName>
        <fullName evidence="3">2OG-Fe(II)oxygenase superfamily</fullName>
    </submittedName>
</protein>
<feature type="compositionally biased region" description="Basic and acidic residues" evidence="1">
    <location>
        <begin position="120"/>
        <end position="132"/>
    </location>
</feature>
<dbReference type="SUPFAM" id="SSF51197">
    <property type="entry name" value="Clavaminate synthase-like"/>
    <property type="match status" value="1"/>
</dbReference>
<name>A0A8H5IYA9_9HYPO</name>
<proteinExistence type="predicted"/>
<dbReference type="Pfam" id="PF03171">
    <property type="entry name" value="2OG-FeII_Oxy"/>
    <property type="match status" value="1"/>
</dbReference>
<comment type="caution">
    <text evidence="3">The sequence shown here is derived from an EMBL/GenBank/DDBJ whole genome shotgun (WGS) entry which is preliminary data.</text>
</comment>
<dbReference type="EMBL" id="JAAOAO010000373">
    <property type="protein sequence ID" value="KAF5544901.1"/>
    <property type="molecule type" value="Genomic_DNA"/>
</dbReference>
<gene>
    <name evidence="3" type="ORF">FNAPI_9283</name>
</gene>
<dbReference type="InterPro" id="IPR027443">
    <property type="entry name" value="IPNS-like_sf"/>
</dbReference>
<feature type="compositionally biased region" description="Basic and acidic residues" evidence="1">
    <location>
        <begin position="172"/>
        <end position="191"/>
    </location>
</feature>
<keyword evidence="4" id="KW-1185">Reference proteome</keyword>
<dbReference type="InterPro" id="IPR044861">
    <property type="entry name" value="IPNS-like_FE2OG_OXY"/>
</dbReference>
<organism evidence="3 4">
    <name type="scientific">Fusarium napiforme</name>
    <dbReference type="NCBI Taxonomy" id="42672"/>
    <lineage>
        <taxon>Eukaryota</taxon>
        <taxon>Fungi</taxon>
        <taxon>Dikarya</taxon>
        <taxon>Ascomycota</taxon>
        <taxon>Pezizomycotina</taxon>
        <taxon>Sordariomycetes</taxon>
        <taxon>Hypocreomycetidae</taxon>
        <taxon>Hypocreales</taxon>
        <taxon>Nectriaceae</taxon>
        <taxon>Fusarium</taxon>
        <taxon>Fusarium fujikuroi species complex</taxon>
    </lineage>
</organism>
<accession>A0A8H5IYA9</accession>
<feature type="compositionally biased region" description="Basic and acidic residues" evidence="1">
    <location>
        <begin position="58"/>
        <end position="67"/>
    </location>
</feature>
<feature type="compositionally biased region" description="Basic and acidic residues" evidence="1">
    <location>
        <begin position="151"/>
        <end position="164"/>
    </location>
</feature>
<feature type="compositionally biased region" description="Acidic residues" evidence="1">
    <location>
        <begin position="98"/>
        <end position="112"/>
    </location>
</feature>
<evidence type="ECO:0000259" key="2">
    <source>
        <dbReference type="Pfam" id="PF03171"/>
    </source>
</evidence>
<feature type="region of interest" description="Disordered" evidence="1">
    <location>
        <begin position="1"/>
        <end position="217"/>
    </location>
</feature>
<dbReference type="Gene3D" id="2.60.120.330">
    <property type="entry name" value="B-lactam Antibiotic, Isopenicillin N Synthase, Chain"/>
    <property type="match status" value="1"/>
</dbReference>
<dbReference type="Proteomes" id="UP000574317">
    <property type="component" value="Unassembled WGS sequence"/>
</dbReference>
<feature type="compositionally biased region" description="Basic and acidic residues" evidence="1">
    <location>
        <begin position="32"/>
        <end position="49"/>
    </location>
</feature>
<feature type="domain" description="Isopenicillin N synthase-like Fe(2+) 2OG dioxygenase" evidence="2">
    <location>
        <begin position="288"/>
        <end position="369"/>
    </location>
</feature>
<evidence type="ECO:0000313" key="3">
    <source>
        <dbReference type="EMBL" id="KAF5544901.1"/>
    </source>
</evidence>
<dbReference type="AlphaFoldDB" id="A0A8H5IYA9"/>